<feature type="coiled-coil region" evidence="1">
    <location>
        <begin position="79"/>
        <end position="135"/>
    </location>
</feature>
<evidence type="ECO:0000313" key="3">
    <source>
        <dbReference type="EMBL" id="KDP22911.1"/>
    </source>
</evidence>
<name>A0A067JG61_JATCU</name>
<evidence type="ECO:0000256" key="2">
    <source>
        <dbReference type="SAM" id="MobiDB-lite"/>
    </source>
</evidence>
<protein>
    <submittedName>
        <fullName evidence="3">Uncharacterized protein</fullName>
    </submittedName>
</protein>
<feature type="compositionally biased region" description="Basic and acidic residues" evidence="2">
    <location>
        <begin position="15"/>
        <end position="28"/>
    </location>
</feature>
<keyword evidence="1" id="KW-0175">Coiled coil</keyword>
<dbReference type="Proteomes" id="UP000027138">
    <property type="component" value="Unassembled WGS sequence"/>
</dbReference>
<organism evidence="3 4">
    <name type="scientific">Jatropha curcas</name>
    <name type="common">Barbados nut</name>
    <dbReference type="NCBI Taxonomy" id="180498"/>
    <lineage>
        <taxon>Eukaryota</taxon>
        <taxon>Viridiplantae</taxon>
        <taxon>Streptophyta</taxon>
        <taxon>Embryophyta</taxon>
        <taxon>Tracheophyta</taxon>
        <taxon>Spermatophyta</taxon>
        <taxon>Magnoliopsida</taxon>
        <taxon>eudicotyledons</taxon>
        <taxon>Gunneridae</taxon>
        <taxon>Pentapetalae</taxon>
        <taxon>rosids</taxon>
        <taxon>fabids</taxon>
        <taxon>Malpighiales</taxon>
        <taxon>Euphorbiaceae</taxon>
        <taxon>Crotonoideae</taxon>
        <taxon>Jatropheae</taxon>
        <taxon>Jatropha</taxon>
    </lineage>
</organism>
<evidence type="ECO:0000313" key="4">
    <source>
        <dbReference type="Proteomes" id="UP000027138"/>
    </source>
</evidence>
<feature type="region of interest" description="Disordered" evidence="2">
    <location>
        <begin position="1"/>
        <end position="33"/>
    </location>
</feature>
<dbReference type="EMBL" id="KK915350">
    <property type="protein sequence ID" value="KDP22911.1"/>
    <property type="molecule type" value="Genomic_DNA"/>
</dbReference>
<dbReference type="AlphaFoldDB" id="A0A067JG61"/>
<gene>
    <name evidence="3" type="ORF">JCGZ_01772</name>
</gene>
<reference evidence="3 4" key="1">
    <citation type="journal article" date="2014" name="PLoS ONE">
        <title>Global Analysis of Gene Expression Profiles in Physic Nut (Jatropha curcas L.) Seedlings Exposed to Salt Stress.</title>
        <authorList>
            <person name="Zhang L."/>
            <person name="Zhang C."/>
            <person name="Wu P."/>
            <person name="Chen Y."/>
            <person name="Li M."/>
            <person name="Jiang H."/>
            <person name="Wu G."/>
        </authorList>
    </citation>
    <scope>NUCLEOTIDE SEQUENCE [LARGE SCALE GENOMIC DNA]</scope>
    <source>
        <strain evidence="4">cv. GZQX0401</strain>
        <tissue evidence="3">Young leaves</tissue>
    </source>
</reference>
<proteinExistence type="predicted"/>
<evidence type="ECO:0000256" key="1">
    <source>
        <dbReference type="SAM" id="Coils"/>
    </source>
</evidence>
<sequence>MGSSGDEDVQVLHDQSGDEHTEDIDPRVGKAKGRKEKVRIASVSFDIDEGELSAIKANNMNFARISKLKGDYTKMEVIFNEIEDTLKSAEDAMREQEARHLEKLKEENWDLTVKNKDLENNVKGMGEKLKGMEDQEATIAEDLEKNCLSLSANMLSELKT</sequence>
<keyword evidence="4" id="KW-1185">Reference proteome</keyword>
<accession>A0A067JG61</accession>